<dbReference type="Proteomes" id="UP001324287">
    <property type="component" value="Chromosome"/>
</dbReference>
<evidence type="ECO:0000256" key="2">
    <source>
        <dbReference type="SAM" id="MobiDB-lite"/>
    </source>
</evidence>
<proteinExistence type="predicted"/>
<keyword evidence="1 4" id="KW-0808">Transferase</keyword>
<keyword evidence="5" id="KW-1185">Reference proteome</keyword>
<reference evidence="4 5" key="1">
    <citation type="submission" date="2023-12" db="EMBL/GenBank/DDBJ databases">
        <title>Blastococcus brunescens sp. nov., an actonobacterium isolated from sandstone collected in sahara desert.</title>
        <authorList>
            <person name="Gtari M."/>
            <person name="Ghodhbane F."/>
        </authorList>
    </citation>
    <scope>NUCLEOTIDE SEQUENCE [LARGE SCALE GENOMIC DNA]</scope>
    <source>
        <strain evidence="4 5">BMG 8361</strain>
    </source>
</reference>
<evidence type="ECO:0000259" key="3">
    <source>
        <dbReference type="Pfam" id="PF00534"/>
    </source>
</evidence>
<dbReference type="Gene3D" id="3.40.50.2000">
    <property type="entry name" value="Glycogen Phosphorylase B"/>
    <property type="match status" value="1"/>
</dbReference>
<evidence type="ECO:0000313" key="4">
    <source>
        <dbReference type="EMBL" id="WRL62899.1"/>
    </source>
</evidence>
<name>A0ABZ1B0P6_9ACTN</name>
<dbReference type="Pfam" id="PF00534">
    <property type="entry name" value="Glycos_transf_1"/>
    <property type="match status" value="1"/>
</dbReference>
<dbReference type="EC" id="2.4.-.-" evidence="4"/>
<gene>
    <name evidence="4" type="ORF">U6N30_23985</name>
</gene>
<evidence type="ECO:0000256" key="1">
    <source>
        <dbReference type="ARBA" id="ARBA00022679"/>
    </source>
</evidence>
<dbReference type="GO" id="GO:0016757">
    <property type="term" value="F:glycosyltransferase activity"/>
    <property type="evidence" value="ECO:0007669"/>
    <property type="project" value="UniProtKB-KW"/>
</dbReference>
<dbReference type="SUPFAM" id="SSF53756">
    <property type="entry name" value="UDP-Glycosyltransferase/glycogen phosphorylase"/>
    <property type="match status" value="1"/>
</dbReference>
<dbReference type="PANTHER" id="PTHR46401:SF2">
    <property type="entry name" value="GLYCOSYLTRANSFERASE WBBK-RELATED"/>
    <property type="match status" value="1"/>
</dbReference>
<feature type="region of interest" description="Disordered" evidence="2">
    <location>
        <begin position="150"/>
        <end position="184"/>
    </location>
</feature>
<accession>A0ABZ1B0P6</accession>
<dbReference type="InterPro" id="IPR001296">
    <property type="entry name" value="Glyco_trans_1"/>
</dbReference>
<protein>
    <submittedName>
        <fullName evidence="4">Glycosyltransferase</fullName>
        <ecNumber evidence="4">2.4.-.-</ecNumber>
    </submittedName>
</protein>
<organism evidence="4 5">
    <name type="scientific">Blastococcus brunescens</name>
    <dbReference type="NCBI Taxonomy" id="1564165"/>
    <lineage>
        <taxon>Bacteria</taxon>
        <taxon>Bacillati</taxon>
        <taxon>Actinomycetota</taxon>
        <taxon>Actinomycetes</taxon>
        <taxon>Geodermatophilales</taxon>
        <taxon>Geodermatophilaceae</taxon>
        <taxon>Blastococcus</taxon>
    </lineage>
</organism>
<keyword evidence="4" id="KW-0328">Glycosyltransferase</keyword>
<dbReference type="PANTHER" id="PTHR46401">
    <property type="entry name" value="GLYCOSYLTRANSFERASE WBBK-RELATED"/>
    <property type="match status" value="1"/>
</dbReference>
<evidence type="ECO:0000313" key="5">
    <source>
        <dbReference type="Proteomes" id="UP001324287"/>
    </source>
</evidence>
<dbReference type="RefSeq" id="WP_324274248.1">
    <property type="nucleotide sequence ID" value="NZ_CP141261.1"/>
</dbReference>
<feature type="domain" description="Glycosyl transferase family 1" evidence="3">
    <location>
        <begin position="2"/>
        <end position="140"/>
    </location>
</feature>
<dbReference type="EMBL" id="CP141261">
    <property type="protein sequence ID" value="WRL62899.1"/>
    <property type="molecule type" value="Genomic_DNA"/>
</dbReference>
<sequence>MATLEPRKGLDVLLAALAERPGTLPPLVVAGQAGWGGVRPEVLARDLGLAADQVLLLGRLADVDLAAVLHGATALVAPSRAEGFGLPVLEAMAAGVPVVSSDAAALVEVGGGATVVTPVGDAERLGAALREVVGDAQLRSPWPSGACCGPGTSRGRRSPSACGSSTAPWCESAVSRPCRDRSPR</sequence>